<reference evidence="9" key="3">
    <citation type="journal article" date="2021" name="Int. J. Parasitol.">
        <title>Comparative analysis of gene expression between Babesia bovis blood stages and kinetes allowed by improved genome annotation.</title>
        <authorList>
            <person name="Ueti M.W."/>
            <person name="Johnson W.C."/>
            <person name="Kappmeyer L.S."/>
            <person name="Herndon D.R."/>
            <person name="Mousel M.R."/>
            <person name="Reif K.E."/>
            <person name="Taus N.S."/>
            <person name="Ifeonu O.O."/>
            <person name="Silva J.C."/>
            <person name="Suarez C.E."/>
            <person name="Brayton K.A."/>
        </authorList>
    </citation>
    <scope>NUCLEOTIDE SEQUENCE [LARGE SCALE GENOMIC DNA]</scope>
</reference>
<reference evidence="8 9" key="1">
    <citation type="journal article" date="2007" name="PLoS Pathog.">
        <title>Genome sequence of Babesia bovis and comparative analysis of apicomplexan hemoprotozoa.</title>
        <authorList>
            <person name="Brayton K.A."/>
            <person name="Lau A.O.T."/>
            <person name="Herndon D.R."/>
            <person name="Hannick L."/>
            <person name="Kappmeyer L.S."/>
            <person name="Berens S.J."/>
            <person name="Bidwell S.L."/>
            <person name="Brown W.C."/>
            <person name="Crabtree J."/>
            <person name="Fadrosh D."/>
            <person name="Feldblum T."/>
            <person name="Forberger H.A."/>
            <person name="Haas B.J."/>
            <person name="Howell J.M."/>
            <person name="Khouri H."/>
            <person name="Koo H."/>
            <person name="Mann D.J."/>
            <person name="Norimine J."/>
            <person name="Paulsen I.T."/>
            <person name="Radune D."/>
            <person name="Ren Q."/>
            <person name="Smith R.K. Jr."/>
            <person name="Suarez C.E."/>
            <person name="White O."/>
            <person name="Wortman J.R."/>
            <person name="Knowles D.P. Jr."/>
            <person name="McElwain T.F."/>
            <person name="Nene V.M."/>
        </authorList>
    </citation>
    <scope>NUCLEOTIDE SEQUENCE [LARGE SCALE GENOMIC DNA]</scope>
    <source>
        <strain evidence="8">T2Bo</strain>
    </source>
</reference>
<proteinExistence type="inferred from homology"/>
<organism evidence="8 9">
    <name type="scientific">Babesia bovis</name>
    <dbReference type="NCBI Taxonomy" id="5865"/>
    <lineage>
        <taxon>Eukaryota</taxon>
        <taxon>Sar</taxon>
        <taxon>Alveolata</taxon>
        <taxon>Apicomplexa</taxon>
        <taxon>Aconoidasida</taxon>
        <taxon>Piroplasmida</taxon>
        <taxon>Babesiidae</taxon>
        <taxon>Babesia</taxon>
    </lineage>
</organism>
<dbReference type="EMBL" id="AAXT01000002">
    <property type="protein sequence ID" value="EDO07512.1"/>
    <property type="molecule type" value="Genomic_DNA"/>
</dbReference>
<accession>A7ASJ3</accession>
<dbReference type="STRING" id="5865.A7ASJ3"/>
<evidence type="ECO:0000313" key="9">
    <source>
        <dbReference type="Proteomes" id="UP000002173"/>
    </source>
</evidence>
<keyword evidence="7" id="KW-0472">Membrane</keyword>
<keyword evidence="6" id="KW-1133">Transmembrane helix</keyword>
<comment type="caution">
    <text evidence="8">The sequence shown here is derived from an EMBL/GenBank/DDBJ whole genome shotgun (WGS) entry which is preliminary data.</text>
</comment>
<dbReference type="GO" id="GO:0006506">
    <property type="term" value="P:GPI anchor biosynthetic process"/>
    <property type="evidence" value="ECO:0007669"/>
    <property type="project" value="UniProtKB-UniPathway"/>
</dbReference>
<dbReference type="InterPro" id="IPR009450">
    <property type="entry name" value="Plno_GlcNAc_GPI2"/>
</dbReference>
<evidence type="ECO:0000256" key="2">
    <source>
        <dbReference type="ARBA" id="ARBA00004687"/>
    </source>
</evidence>
<name>A7ASJ3_BABBO</name>
<dbReference type="GO" id="GO:0016020">
    <property type="term" value="C:membrane"/>
    <property type="evidence" value="ECO:0007669"/>
    <property type="project" value="UniProtKB-SubCell"/>
</dbReference>
<sequence length="106" mass="12296">MLTDVETKQPNLPSKKEDVVWENESACGTVKEISMLPWERVMYKRQAYPPNYVSSDFLRGLSENGSNCYTLWDLCPKTMMLTQHCSTMLLMARMFLLIKDDVIPLE</sequence>
<keyword evidence="5" id="KW-0812">Transmembrane</keyword>
<evidence type="ECO:0000256" key="5">
    <source>
        <dbReference type="ARBA" id="ARBA00022692"/>
    </source>
</evidence>
<comment type="pathway">
    <text evidence="2">Glycolipid biosynthesis; glycosylphosphatidylinositol-anchor biosynthesis.</text>
</comment>
<reference evidence="9" key="2">
    <citation type="journal article" date="2020" name="Data Brief">
        <title>Transcriptome dataset of Babesia bovis life stages within vertebrate and invertebrate hosts.</title>
        <authorList>
            <person name="Ueti M.W."/>
            <person name="Johnson W.C."/>
            <person name="Kappmeyer L.S."/>
            <person name="Herndon D.R."/>
            <person name="Mousel M.R."/>
            <person name="Reif K.E."/>
            <person name="Taus N.S."/>
            <person name="Ifeonu O.O."/>
            <person name="Silva J.C."/>
            <person name="Suarez C.E."/>
            <person name="Brayton K.A."/>
        </authorList>
    </citation>
    <scope>NUCLEOTIDE SEQUENCE [LARGE SCALE GENOMIC DNA]</scope>
</reference>
<comment type="subcellular location">
    <subcellularLocation>
        <location evidence="1">Membrane</location>
        <topology evidence="1">Multi-pass membrane protein</topology>
    </subcellularLocation>
</comment>
<dbReference type="KEGG" id="bbo:BBOV_IV011600"/>
<evidence type="ECO:0000256" key="1">
    <source>
        <dbReference type="ARBA" id="ARBA00004141"/>
    </source>
</evidence>
<gene>
    <name evidence="8" type="ORF">BBOV_IV011600</name>
</gene>
<evidence type="ECO:0000256" key="4">
    <source>
        <dbReference type="ARBA" id="ARBA00022502"/>
    </source>
</evidence>
<keyword evidence="9" id="KW-1185">Reference proteome</keyword>
<dbReference type="AlphaFoldDB" id="A7ASJ3"/>
<protein>
    <submittedName>
        <fullName evidence="8">Uncharacterized protein</fullName>
    </submittedName>
</protein>
<evidence type="ECO:0000256" key="3">
    <source>
        <dbReference type="ARBA" id="ARBA00008321"/>
    </source>
</evidence>
<dbReference type="GeneID" id="5479314"/>
<evidence type="ECO:0000256" key="7">
    <source>
        <dbReference type="ARBA" id="ARBA00023136"/>
    </source>
</evidence>
<dbReference type="Proteomes" id="UP000002173">
    <property type="component" value="Unassembled WGS sequence"/>
</dbReference>
<dbReference type="Pfam" id="PF06432">
    <property type="entry name" value="GPI2"/>
    <property type="match status" value="1"/>
</dbReference>
<dbReference type="UniPathway" id="UPA00196"/>
<keyword evidence="4" id="KW-0337">GPI-anchor biosynthesis</keyword>
<evidence type="ECO:0000256" key="6">
    <source>
        <dbReference type="ARBA" id="ARBA00022989"/>
    </source>
</evidence>
<dbReference type="VEuPathDB" id="PiroplasmaDB:BBOV_IV011600"/>
<evidence type="ECO:0000313" key="8">
    <source>
        <dbReference type="EMBL" id="EDO07512.1"/>
    </source>
</evidence>
<dbReference type="InParanoid" id="A7ASJ3"/>
<comment type="similarity">
    <text evidence="3">Belongs to the PIGC family.</text>
</comment>